<dbReference type="PANTHER" id="PTHR43648">
    <property type="entry name" value="ELECTRON TRANSFER FLAVOPROTEIN BETA SUBUNIT LYSINE METHYLTRANSFERASE"/>
    <property type="match status" value="1"/>
</dbReference>
<comment type="subcellular location">
    <subcellularLocation>
        <location evidence="6">Cytoplasm</location>
    </subcellularLocation>
</comment>
<keyword evidence="4 6" id="KW-0808">Transferase</keyword>
<dbReference type="EC" id="2.1.1.-" evidence="6"/>
<comment type="function">
    <text evidence="6">Methylates ribosomal protein L11.</text>
</comment>
<organism evidence="7 8">
    <name type="scientific">Gaopeijia maritima</name>
    <dbReference type="NCBI Taxonomy" id="3119007"/>
    <lineage>
        <taxon>Bacteria</taxon>
        <taxon>Pseudomonadati</taxon>
        <taxon>Gemmatimonadota</taxon>
        <taxon>Longimicrobiia</taxon>
        <taxon>Gaopeijiales</taxon>
        <taxon>Gaopeijiaceae</taxon>
        <taxon>Gaopeijia</taxon>
    </lineage>
</organism>
<comment type="caution">
    <text evidence="6">Lacks conserved residue(s) required for the propagation of feature annotation.</text>
</comment>
<accession>A0ABU9EBM8</accession>
<keyword evidence="8" id="KW-1185">Reference proteome</keyword>
<evidence type="ECO:0000256" key="5">
    <source>
        <dbReference type="ARBA" id="ARBA00022691"/>
    </source>
</evidence>
<evidence type="ECO:0000256" key="2">
    <source>
        <dbReference type="ARBA" id="ARBA00022490"/>
    </source>
</evidence>
<evidence type="ECO:0000313" key="7">
    <source>
        <dbReference type="EMBL" id="MEK9502138.1"/>
    </source>
</evidence>
<dbReference type="Pfam" id="PF06325">
    <property type="entry name" value="PrmA"/>
    <property type="match status" value="1"/>
</dbReference>
<dbReference type="GO" id="GO:0008168">
    <property type="term" value="F:methyltransferase activity"/>
    <property type="evidence" value="ECO:0007669"/>
    <property type="project" value="UniProtKB-KW"/>
</dbReference>
<dbReference type="GO" id="GO:0005840">
    <property type="term" value="C:ribosome"/>
    <property type="evidence" value="ECO:0007669"/>
    <property type="project" value="UniProtKB-KW"/>
</dbReference>
<dbReference type="InterPro" id="IPR020596">
    <property type="entry name" value="rRNA_Ade_Mease_Trfase_CS"/>
</dbReference>
<keyword evidence="5 6" id="KW-0949">S-adenosyl-L-methionine</keyword>
<evidence type="ECO:0000256" key="3">
    <source>
        <dbReference type="ARBA" id="ARBA00022603"/>
    </source>
</evidence>
<keyword evidence="7" id="KW-0689">Ribosomal protein</keyword>
<comment type="caution">
    <text evidence="7">The sequence shown here is derived from an EMBL/GenBank/DDBJ whole genome shotgun (WGS) entry which is preliminary data.</text>
</comment>
<dbReference type="RefSeq" id="WP_405276654.1">
    <property type="nucleotide sequence ID" value="NZ_CP144380.1"/>
</dbReference>
<dbReference type="InterPro" id="IPR029063">
    <property type="entry name" value="SAM-dependent_MTases_sf"/>
</dbReference>
<gene>
    <name evidence="6" type="primary">prmA</name>
    <name evidence="7" type="ORF">WI372_14190</name>
</gene>
<protein>
    <recommendedName>
        <fullName evidence="6">Ribosomal protein L11 methyltransferase</fullName>
        <shortName evidence="6">L11 Mtase</shortName>
        <ecNumber evidence="6">2.1.1.-</ecNumber>
    </recommendedName>
</protein>
<evidence type="ECO:0000313" key="8">
    <source>
        <dbReference type="Proteomes" id="UP001484239"/>
    </source>
</evidence>
<keyword evidence="3 6" id="KW-0489">Methyltransferase</keyword>
<evidence type="ECO:0000256" key="6">
    <source>
        <dbReference type="HAMAP-Rule" id="MF_00735"/>
    </source>
</evidence>
<comment type="catalytic activity">
    <reaction evidence="6">
        <text>L-lysyl-[protein] + 3 S-adenosyl-L-methionine = N(6),N(6),N(6)-trimethyl-L-lysyl-[protein] + 3 S-adenosyl-L-homocysteine + 3 H(+)</text>
        <dbReference type="Rhea" id="RHEA:54192"/>
        <dbReference type="Rhea" id="RHEA-COMP:9752"/>
        <dbReference type="Rhea" id="RHEA-COMP:13826"/>
        <dbReference type="ChEBI" id="CHEBI:15378"/>
        <dbReference type="ChEBI" id="CHEBI:29969"/>
        <dbReference type="ChEBI" id="CHEBI:57856"/>
        <dbReference type="ChEBI" id="CHEBI:59789"/>
        <dbReference type="ChEBI" id="CHEBI:61961"/>
    </reaction>
</comment>
<dbReference type="SUPFAM" id="SSF53335">
    <property type="entry name" value="S-adenosyl-L-methionine-dependent methyltransferases"/>
    <property type="match status" value="1"/>
</dbReference>
<dbReference type="PANTHER" id="PTHR43648:SF1">
    <property type="entry name" value="ELECTRON TRANSFER FLAVOPROTEIN BETA SUBUNIT LYSINE METHYLTRANSFERASE"/>
    <property type="match status" value="1"/>
</dbReference>
<dbReference type="HAMAP" id="MF_00735">
    <property type="entry name" value="Methyltr_PrmA"/>
    <property type="match status" value="1"/>
</dbReference>
<dbReference type="InterPro" id="IPR004498">
    <property type="entry name" value="Ribosomal_PrmA_MeTrfase"/>
</dbReference>
<evidence type="ECO:0000256" key="4">
    <source>
        <dbReference type="ARBA" id="ARBA00022679"/>
    </source>
</evidence>
<reference evidence="7 8" key="1">
    <citation type="submission" date="2024-02" db="EMBL/GenBank/DDBJ databases">
        <title>A novel Gemmatimonadota bacterium.</title>
        <authorList>
            <person name="Du Z.-J."/>
            <person name="Ye Y.-Q."/>
        </authorList>
    </citation>
    <scope>NUCLEOTIDE SEQUENCE [LARGE SCALE GENOMIC DNA]</scope>
    <source>
        <strain evidence="7 8">DH-20</strain>
    </source>
</reference>
<dbReference type="Gene3D" id="3.40.50.150">
    <property type="entry name" value="Vaccinia Virus protein VP39"/>
    <property type="match status" value="1"/>
</dbReference>
<evidence type="ECO:0000256" key="1">
    <source>
        <dbReference type="ARBA" id="ARBA00009741"/>
    </source>
</evidence>
<keyword evidence="7" id="KW-0687">Ribonucleoprotein</keyword>
<dbReference type="EMBL" id="JBBHLI010000009">
    <property type="protein sequence ID" value="MEK9502138.1"/>
    <property type="molecule type" value="Genomic_DNA"/>
</dbReference>
<sequence>MSVPERWLVVRARLAGGDDDGRVAEALLDIGGRAAHFDGGWWITHLPDGDVEHADAQRWRTQVAGHLGSDEIEVEVAWQEHGDWAELWKRGLEPRRVGRHWVVTPSWCTPEVGGGDRVIVLDPGMAFGNAEHGTTRGCLRLLEAVVQPGERLLDVGAGSAVLSIAAALLGAASVTAIEFDPLATPAARENAEANGVADRVEVVEARATVESLAALGPRDGVVANIERGILTPLLPGFHAALEPRGWLILSGIPADEWPAMAETAREAGFALEAVDADGEWCSGRFTRSD</sequence>
<dbReference type="InterPro" id="IPR050078">
    <property type="entry name" value="Ribosomal_L11_MeTrfase_PrmA"/>
</dbReference>
<comment type="similarity">
    <text evidence="1 6">Belongs to the methyltransferase superfamily. PrmA family.</text>
</comment>
<dbReference type="Proteomes" id="UP001484239">
    <property type="component" value="Unassembled WGS sequence"/>
</dbReference>
<keyword evidence="2 6" id="KW-0963">Cytoplasm</keyword>
<dbReference type="CDD" id="cd02440">
    <property type="entry name" value="AdoMet_MTases"/>
    <property type="match status" value="1"/>
</dbReference>
<proteinExistence type="inferred from homology"/>
<dbReference type="PROSITE" id="PS01131">
    <property type="entry name" value="RRNA_A_DIMETH"/>
    <property type="match status" value="1"/>
</dbReference>
<dbReference type="GO" id="GO:0032259">
    <property type="term" value="P:methylation"/>
    <property type="evidence" value="ECO:0007669"/>
    <property type="project" value="UniProtKB-KW"/>
</dbReference>
<name>A0ABU9EBM8_9BACT</name>